<dbReference type="Proteomes" id="UP000094626">
    <property type="component" value="Chromosome"/>
</dbReference>
<dbReference type="InterPro" id="IPR013324">
    <property type="entry name" value="RNA_pol_sigma_r3/r4-like"/>
</dbReference>
<accession>A0A1D8A318</accession>
<evidence type="ECO:0000259" key="7">
    <source>
        <dbReference type="Pfam" id="PF04542"/>
    </source>
</evidence>
<dbReference type="PANTHER" id="PTHR43133">
    <property type="entry name" value="RNA POLYMERASE ECF-TYPE SIGMA FACTO"/>
    <property type="match status" value="1"/>
</dbReference>
<protein>
    <recommendedName>
        <fullName evidence="6">RNA polymerase sigma factor</fullName>
    </recommendedName>
</protein>
<dbReference type="AlphaFoldDB" id="A0A1D8A318"/>
<sequence>MTFDHAYRSYRARLAHYIRRRCAQTPLEAEDVLQETFLQAWRAWSNRTTDNVLAWLTGVARRVFAHLLREANRVKRGAGSDHVSWAEEDDQRAAPAPQEAAVLLDQLRQRAVTLGPAQRAAVLGVMNDLTVSEIAERGAVSIQSVSAALKLARLRLTHFA</sequence>
<dbReference type="GO" id="GO:0003677">
    <property type="term" value="F:DNA binding"/>
    <property type="evidence" value="ECO:0007669"/>
    <property type="project" value="UniProtKB-KW"/>
</dbReference>
<dbReference type="InterPro" id="IPR000838">
    <property type="entry name" value="RNA_pol_sigma70_ECF_CS"/>
</dbReference>
<proteinExistence type="inferred from homology"/>
<keyword evidence="9" id="KW-1185">Reference proteome</keyword>
<dbReference type="InterPro" id="IPR013325">
    <property type="entry name" value="RNA_pol_sigma_r2"/>
</dbReference>
<gene>
    <name evidence="8" type="ORF">BES08_07125</name>
</gene>
<dbReference type="InterPro" id="IPR014284">
    <property type="entry name" value="RNA_pol_sigma-70_dom"/>
</dbReference>
<dbReference type="InterPro" id="IPR007627">
    <property type="entry name" value="RNA_pol_sigma70_r2"/>
</dbReference>
<evidence type="ECO:0000256" key="1">
    <source>
        <dbReference type="ARBA" id="ARBA00010641"/>
    </source>
</evidence>
<evidence type="ECO:0000313" key="9">
    <source>
        <dbReference type="Proteomes" id="UP000094626"/>
    </source>
</evidence>
<keyword evidence="3 6" id="KW-0731">Sigma factor</keyword>
<feature type="domain" description="RNA polymerase sigma-70 region 2" evidence="7">
    <location>
        <begin position="7"/>
        <end position="73"/>
    </location>
</feature>
<evidence type="ECO:0000256" key="5">
    <source>
        <dbReference type="ARBA" id="ARBA00023163"/>
    </source>
</evidence>
<dbReference type="SUPFAM" id="SSF88946">
    <property type="entry name" value="Sigma2 domain of RNA polymerase sigma factors"/>
    <property type="match status" value="1"/>
</dbReference>
<dbReference type="EMBL" id="CP017075">
    <property type="protein sequence ID" value="AOR76541.1"/>
    <property type="molecule type" value="Genomic_DNA"/>
</dbReference>
<dbReference type="NCBIfam" id="TIGR02937">
    <property type="entry name" value="sigma70-ECF"/>
    <property type="match status" value="1"/>
</dbReference>
<dbReference type="PROSITE" id="PS01063">
    <property type="entry name" value="SIGMA70_ECF"/>
    <property type="match status" value="1"/>
</dbReference>
<keyword evidence="2 6" id="KW-0805">Transcription regulation</keyword>
<reference evidence="9" key="1">
    <citation type="journal article" date="2017" name="J. Biotechnol.">
        <title>Complete genome sequence of Novosphingobium resinovorum SA1, a versatile xenobiotic-degrading bacterium capable of utilizing sulfanilic acid.</title>
        <authorList>
            <person name="Hegedus B."/>
            <person name="Kos P.B."/>
            <person name="Balint B."/>
            <person name="Maroti G."/>
            <person name="Gan H.M."/>
            <person name="Perei K."/>
            <person name="Rakhely G."/>
        </authorList>
    </citation>
    <scope>NUCLEOTIDE SEQUENCE [LARGE SCALE GENOMIC DNA]</scope>
    <source>
        <strain evidence="9">SA1</strain>
    </source>
</reference>
<evidence type="ECO:0000256" key="4">
    <source>
        <dbReference type="ARBA" id="ARBA00023125"/>
    </source>
</evidence>
<evidence type="ECO:0000256" key="3">
    <source>
        <dbReference type="ARBA" id="ARBA00023082"/>
    </source>
</evidence>
<dbReference type="OrthoDB" id="9803470at2"/>
<dbReference type="PANTHER" id="PTHR43133:SF8">
    <property type="entry name" value="RNA POLYMERASE SIGMA FACTOR HI_1459-RELATED"/>
    <property type="match status" value="1"/>
</dbReference>
<comment type="similarity">
    <text evidence="1 6">Belongs to the sigma-70 factor family. ECF subfamily.</text>
</comment>
<dbReference type="SUPFAM" id="SSF88659">
    <property type="entry name" value="Sigma3 and sigma4 domains of RNA polymerase sigma factors"/>
    <property type="match status" value="1"/>
</dbReference>
<evidence type="ECO:0000313" key="8">
    <source>
        <dbReference type="EMBL" id="AOR76541.1"/>
    </source>
</evidence>
<dbReference type="GO" id="GO:0016987">
    <property type="term" value="F:sigma factor activity"/>
    <property type="evidence" value="ECO:0007669"/>
    <property type="project" value="UniProtKB-KW"/>
</dbReference>
<dbReference type="Gene3D" id="1.10.1740.10">
    <property type="match status" value="1"/>
</dbReference>
<organism evidence="8 9">
    <name type="scientific">Novosphingobium resinovorum</name>
    <dbReference type="NCBI Taxonomy" id="158500"/>
    <lineage>
        <taxon>Bacteria</taxon>
        <taxon>Pseudomonadati</taxon>
        <taxon>Pseudomonadota</taxon>
        <taxon>Alphaproteobacteria</taxon>
        <taxon>Sphingomonadales</taxon>
        <taxon>Sphingomonadaceae</taxon>
        <taxon>Novosphingobium</taxon>
    </lineage>
</organism>
<dbReference type="InterPro" id="IPR039425">
    <property type="entry name" value="RNA_pol_sigma-70-like"/>
</dbReference>
<evidence type="ECO:0000256" key="2">
    <source>
        <dbReference type="ARBA" id="ARBA00023015"/>
    </source>
</evidence>
<dbReference type="Pfam" id="PF04542">
    <property type="entry name" value="Sigma70_r2"/>
    <property type="match status" value="1"/>
</dbReference>
<dbReference type="GO" id="GO:0006352">
    <property type="term" value="P:DNA-templated transcription initiation"/>
    <property type="evidence" value="ECO:0007669"/>
    <property type="project" value="InterPro"/>
</dbReference>
<evidence type="ECO:0000256" key="6">
    <source>
        <dbReference type="RuleBase" id="RU000716"/>
    </source>
</evidence>
<name>A0A1D8A318_9SPHN</name>
<dbReference type="KEGG" id="nre:BES08_07125"/>
<keyword evidence="5 6" id="KW-0804">Transcription</keyword>
<dbReference type="RefSeq" id="WP_069707952.1">
    <property type="nucleotide sequence ID" value="NZ_CP017075.1"/>
</dbReference>
<keyword evidence="4 6" id="KW-0238">DNA-binding</keyword>